<evidence type="ECO:0000256" key="1">
    <source>
        <dbReference type="SAM" id="MobiDB-lite"/>
    </source>
</evidence>
<evidence type="ECO:0000313" key="3">
    <source>
        <dbReference type="EMBL" id="SUA52594.1"/>
    </source>
</evidence>
<dbReference type="EMBL" id="UGSB01000001">
    <property type="protein sequence ID" value="SUA52594.1"/>
    <property type="molecule type" value="Genomic_DNA"/>
</dbReference>
<dbReference type="STRING" id="1122619.GCA_000373745_00127"/>
<sequence length="209" mass="24006">MSNNSTLSPQEQRAKHKALLVAKIYAERELISLQARRIVNDVKPSTIKQNVIDAVVAKVQGTSISHGLFSYIERHPKVSLLVAQFLMRGVKKSKYSRSSPWWAPLVIGAATWFVTNRRKQKWSSYHQASARPKPRSQPEHRYRSKSPLQARAPAQSTANPQAMKRTRVRAQSRPVKFIVDGPSPTMIRRESPKKSPPRRDRRPLRRHMF</sequence>
<protein>
    <submittedName>
        <fullName evidence="3">Uncharacterized protein</fullName>
    </submittedName>
</protein>
<accession>A0A378XDD5</accession>
<dbReference type="Proteomes" id="UP000254603">
    <property type="component" value="Unassembled WGS sequence"/>
</dbReference>
<reference evidence="2 5" key="2">
    <citation type="submission" date="2020-12" db="EMBL/GenBank/DDBJ databases">
        <title>FDA dAtabase for Regulatory Grade micrObial Sequences (FDA-ARGOS): Supporting development and validation of Infectious Disease Dx tests.</title>
        <authorList>
            <person name="Sproer C."/>
            <person name="Gronow S."/>
            <person name="Severitt S."/>
            <person name="Schroder I."/>
            <person name="Tallon L."/>
            <person name="Sadzewicz L."/>
            <person name="Zhao X."/>
            <person name="Boylan J."/>
            <person name="Ott S."/>
            <person name="Bowen H."/>
            <person name="Vavikolanu K."/>
            <person name="Mehta A."/>
            <person name="Aluvathingal J."/>
            <person name="Nadendla S."/>
            <person name="Lowell S."/>
            <person name="Myers T."/>
            <person name="Yan Y."/>
            <person name="Sichtig H."/>
        </authorList>
    </citation>
    <scope>NUCLEOTIDE SEQUENCE [LARGE SCALE GENOMIC DNA]</scope>
    <source>
        <strain evidence="2 5">FDAARGOS_872</strain>
    </source>
</reference>
<gene>
    <name evidence="2" type="ORF">I6G29_03950</name>
    <name evidence="3" type="ORF">NCTC11997_00841</name>
</gene>
<evidence type="ECO:0000313" key="2">
    <source>
        <dbReference type="EMBL" id="QPT40739.1"/>
    </source>
</evidence>
<dbReference type="OrthoDB" id="10001373at2"/>
<evidence type="ECO:0000313" key="4">
    <source>
        <dbReference type="Proteomes" id="UP000254603"/>
    </source>
</evidence>
<dbReference type="EMBL" id="CP065725">
    <property type="protein sequence ID" value="QPT40739.1"/>
    <property type="molecule type" value="Genomic_DNA"/>
</dbReference>
<organism evidence="3 4">
    <name type="scientific">Oligella ureolytica</name>
    <dbReference type="NCBI Taxonomy" id="90244"/>
    <lineage>
        <taxon>Bacteria</taxon>
        <taxon>Pseudomonadati</taxon>
        <taxon>Pseudomonadota</taxon>
        <taxon>Betaproteobacteria</taxon>
        <taxon>Burkholderiales</taxon>
        <taxon>Alcaligenaceae</taxon>
        <taxon>Oligella</taxon>
    </lineage>
</organism>
<feature type="region of interest" description="Disordered" evidence="1">
    <location>
        <begin position="123"/>
        <end position="209"/>
    </location>
</feature>
<dbReference type="Proteomes" id="UP000594903">
    <property type="component" value="Chromosome"/>
</dbReference>
<proteinExistence type="predicted"/>
<reference evidence="3 4" key="1">
    <citation type="submission" date="2018-06" db="EMBL/GenBank/DDBJ databases">
        <authorList>
            <consortium name="Pathogen Informatics"/>
            <person name="Doyle S."/>
        </authorList>
    </citation>
    <scope>NUCLEOTIDE SEQUENCE [LARGE SCALE GENOMIC DNA]</scope>
    <source>
        <strain evidence="3 4">NCTC11997</strain>
    </source>
</reference>
<dbReference type="RefSeq" id="WP_018573313.1">
    <property type="nucleotide sequence ID" value="NZ_CP065725.1"/>
</dbReference>
<keyword evidence="5" id="KW-1185">Reference proteome</keyword>
<evidence type="ECO:0000313" key="5">
    <source>
        <dbReference type="Proteomes" id="UP000594903"/>
    </source>
</evidence>
<name>A0A378XDD5_9BURK</name>
<dbReference type="AlphaFoldDB" id="A0A378XDD5"/>
<feature type="compositionally biased region" description="Basic residues" evidence="1">
    <location>
        <begin position="195"/>
        <end position="209"/>
    </location>
</feature>